<protein>
    <submittedName>
        <fullName evidence="3">G protein-coupled receptor</fullName>
    </submittedName>
</protein>
<dbReference type="Proteomes" id="UP000887540">
    <property type="component" value="Unplaced"/>
</dbReference>
<dbReference type="AlphaFoldDB" id="A0A914EQ08"/>
<organism evidence="2 3">
    <name type="scientific">Acrobeloides nanus</name>
    <dbReference type="NCBI Taxonomy" id="290746"/>
    <lineage>
        <taxon>Eukaryota</taxon>
        <taxon>Metazoa</taxon>
        <taxon>Ecdysozoa</taxon>
        <taxon>Nematoda</taxon>
        <taxon>Chromadorea</taxon>
        <taxon>Rhabditida</taxon>
        <taxon>Tylenchina</taxon>
        <taxon>Cephalobomorpha</taxon>
        <taxon>Cephaloboidea</taxon>
        <taxon>Cephalobidae</taxon>
        <taxon>Acrobeloides</taxon>
    </lineage>
</organism>
<keyword evidence="2" id="KW-1185">Reference proteome</keyword>
<dbReference type="PANTHER" id="PTHR23021:SF11">
    <property type="entry name" value="SERPENTINE RECEPTOR, CLASS T"/>
    <property type="match status" value="1"/>
</dbReference>
<evidence type="ECO:0000313" key="2">
    <source>
        <dbReference type="Proteomes" id="UP000887540"/>
    </source>
</evidence>
<accession>A0A914EQ08</accession>
<dbReference type="InterPro" id="IPR019425">
    <property type="entry name" value="7TM_GPCR_serpentine_rcpt_Srt"/>
</dbReference>
<dbReference type="Pfam" id="PF10321">
    <property type="entry name" value="7TM_GPCR_Srt"/>
    <property type="match status" value="1"/>
</dbReference>
<keyword evidence="1" id="KW-0472">Membrane</keyword>
<keyword evidence="1" id="KW-1133">Transmembrane helix</keyword>
<evidence type="ECO:0000313" key="3">
    <source>
        <dbReference type="WBParaSite" id="ACRNAN_scaffold9641.g25377.t1"/>
    </source>
</evidence>
<sequence>MGIWLYIFNHKEWEHWYKDNCSAKTVVEWNAEGEPNIPIGIIYITIGALCEVFYIPFMIVMARKEFIQHSCYKFMFLMGIIDMFVLPFNAIAGGIQAILGYHYCAYPILYFFIGVIPS</sequence>
<dbReference type="WBParaSite" id="ACRNAN_scaffold9641.g25377.t1">
    <property type="protein sequence ID" value="ACRNAN_scaffold9641.g25377.t1"/>
    <property type="gene ID" value="ACRNAN_scaffold9641.g25377"/>
</dbReference>
<keyword evidence="1" id="KW-0812">Transmembrane</keyword>
<reference evidence="3" key="1">
    <citation type="submission" date="2022-11" db="UniProtKB">
        <authorList>
            <consortium name="WormBaseParasite"/>
        </authorList>
    </citation>
    <scope>IDENTIFICATION</scope>
</reference>
<dbReference type="PANTHER" id="PTHR23021">
    <property type="entry name" value="SERPENTINE RECEPTOR, CLASS T"/>
    <property type="match status" value="1"/>
</dbReference>
<name>A0A914EQ08_9BILA</name>
<feature type="transmembrane region" description="Helical" evidence="1">
    <location>
        <begin position="98"/>
        <end position="116"/>
    </location>
</feature>
<feature type="transmembrane region" description="Helical" evidence="1">
    <location>
        <begin position="37"/>
        <end position="62"/>
    </location>
</feature>
<proteinExistence type="predicted"/>
<evidence type="ECO:0000256" key="1">
    <source>
        <dbReference type="SAM" id="Phobius"/>
    </source>
</evidence>
<feature type="transmembrane region" description="Helical" evidence="1">
    <location>
        <begin position="74"/>
        <end position="92"/>
    </location>
</feature>